<feature type="transmembrane region" description="Helical" evidence="1">
    <location>
        <begin position="21"/>
        <end position="41"/>
    </location>
</feature>
<proteinExistence type="predicted"/>
<keyword evidence="1" id="KW-1133">Transmembrane helix</keyword>
<reference evidence="2" key="1">
    <citation type="submission" date="2020-03" db="EMBL/GenBank/DDBJ databases">
        <title>The deep terrestrial virosphere.</title>
        <authorList>
            <person name="Holmfeldt K."/>
            <person name="Nilsson E."/>
            <person name="Simone D."/>
            <person name="Lopez-Fernandez M."/>
            <person name="Wu X."/>
            <person name="de Brujin I."/>
            <person name="Lundin D."/>
            <person name="Andersson A."/>
            <person name="Bertilsson S."/>
            <person name="Dopson M."/>
        </authorList>
    </citation>
    <scope>NUCLEOTIDE SEQUENCE</scope>
    <source>
        <strain evidence="2">TM448A04278</strain>
    </source>
</reference>
<evidence type="ECO:0000313" key="2">
    <source>
        <dbReference type="EMBL" id="QJA54025.1"/>
    </source>
</evidence>
<dbReference type="EMBL" id="MT144471">
    <property type="protein sequence ID" value="QJA54025.1"/>
    <property type="molecule type" value="Genomic_DNA"/>
</dbReference>
<keyword evidence="1" id="KW-0472">Membrane</keyword>
<evidence type="ECO:0000256" key="1">
    <source>
        <dbReference type="SAM" id="Phobius"/>
    </source>
</evidence>
<accession>A0A6H2A3D4</accession>
<sequence length="44" mass="5128">MMELRDTIKELQKDTKWLRRNSIILTIEVALLVCLVLLLIFGGK</sequence>
<name>A0A6H2A3D4_9ZZZZ</name>
<organism evidence="2">
    <name type="scientific">viral metagenome</name>
    <dbReference type="NCBI Taxonomy" id="1070528"/>
    <lineage>
        <taxon>unclassified sequences</taxon>
        <taxon>metagenomes</taxon>
        <taxon>organismal metagenomes</taxon>
    </lineage>
</organism>
<protein>
    <submittedName>
        <fullName evidence="2">Uncharacterized protein</fullName>
    </submittedName>
</protein>
<gene>
    <name evidence="2" type="ORF">TM448A04278_0005</name>
</gene>
<keyword evidence="1" id="KW-0812">Transmembrane</keyword>
<dbReference type="AlphaFoldDB" id="A0A6H2A3D4"/>